<sequence>MEIKITSSITDTDRNELFKGLRSYNQQFICTADWGQFGVYARNESGEMMGGLISSHKGLWLCIDYLWVSESARCSGLGGELLRTAEQEGIRNGCKHSLVDTFSFQALPFYLKQGYEKQMTLSDFPQAGIQRHYLTKTNIS</sequence>
<name>A0A6B9G7A8_PANCY</name>
<evidence type="ECO:0000259" key="1">
    <source>
        <dbReference type="PROSITE" id="PS51186"/>
    </source>
</evidence>
<geneLocation type="plasmid" evidence="3">
    <name>pne1b</name>
</geneLocation>
<dbReference type="EMBL" id="CP024770">
    <property type="protein sequence ID" value="QGY33018.1"/>
    <property type="molecule type" value="Genomic_DNA"/>
</dbReference>
<dbReference type="InterPro" id="IPR000182">
    <property type="entry name" value="GNAT_dom"/>
</dbReference>
<evidence type="ECO:0000313" key="2">
    <source>
        <dbReference type="EMBL" id="QGY33018.1"/>
    </source>
</evidence>
<organism evidence="2 3">
    <name type="scientific">Pantoea cypripedii</name>
    <name type="common">Pectobacterium cypripedii</name>
    <name type="synonym">Erwinia cypripedii</name>
    <dbReference type="NCBI Taxonomy" id="55209"/>
    <lineage>
        <taxon>Bacteria</taxon>
        <taxon>Pseudomonadati</taxon>
        <taxon>Pseudomonadota</taxon>
        <taxon>Gammaproteobacteria</taxon>
        <taxon>Enterobacterales</taxon>
        <taxon>Erwiniaceae</taxon>
        <taxon>Pantoea</taxon>
    </lineage>
</organism>
<dbReference type="GO" id="GO:0016747">
    <property type="term" value="F:acyltransferase activity, transferring groups other than amino-acyl groups"/>
    <property type="evidence" value="ECO:0007669"/>
    <property type="project" value="InterPro"/>
</dbReference>
<dbReference type="SUPFAM" id="SSF55729">
    <property type="entry name" value="Acyl-CoA N-acyltransferases (Nat)"/>
    <property type="match status" value="1"/>
</dbReference>
<proteinExistence type="predicted"/>
<dbReference type="Gene3D" id="3.40.630.30">
    <property type="match status" value="1"/>
</dbReference>
<dbReference type="CDD" id="cd04301">
    <property type="entry name" value="NAT_SF"/>
    <property type="match status" value="1"/>
</dbReference>
<dbReference type="InterPro" id="IPR016181">
    <property type="entry name" value="Acyl_CoA_acyltransferase"/>
</dbReference>
<dbReference type="Pfam" id="PF00583">
    <property type="entry name" value="Acetyltransf_1"/>
    <property type="match status" value="1"/>
</dbReference>
<keyword evidence="2" id="KW-0808">Transferase</keyword>
<accession>A0A6B9G7A8</accession>
<dbReference type="AlphaFoldDB" id="A0A6B9G7A8"/>
<reference evidence="2 3" key="1">
    <citation type="submission" date="2017-11" db="EMBL/GenBank/DDBJ databases">
        <title>Genome sequence of Pantoea cypripedii NE1.</title>
        <authorList>
            <person name="Nascimento F.X."/>
        </authorList>
    </citation>
    <scope>NUCLEOTIDE SEQUENCE [LARGE SCALE GENOMIC DNA]</scope>
    <source>
        <strain evidence="2 3">NE1</strain>
        <plasmid evidence="3">pne1b</plasmid>
    </source>
</reference>
<dbReference type="Proteomes" id="UP000502005">
    <property type="component" value="Plasmid pNE1B"/>
</dbReference>
<protein>
    <submittedName>
        <fullName evidence="2">N-acetyltransferase</fullName>
    </submittedName>
</protein>
<dbReference type="PROSITE" id="PS51186">
    <property type="entry name" value="GNAT"/>
    <property type="match status" value="1"/>
</dbReference>
<keyword evidence="2" id="KW-0614">Plasmid</keyword>
<gene>
    <name evidence="2" type="ORF">CUN67_29250</name>
</gene>
<evidence type="ECO:0000313" key="3">
    <source>
        <dbReference type="Proteomes" id="UP000502005"/>
    </source>
</evidence>
<feature type="domain" description="N-acetyltransferase" evidence="1">
    <location>
        <begin position="1"/>
        <end position="140"/>
    </location>
</feature>
<dbReference type="RefSeq" id="WP_208719047.1">
    <property type="nucleotide sequence ID" value="NZ_CP024770.1"/>
</dbReference>